<dbReference type="Proteomes" id="UP001326715">
    <property type="component" value="Chromosome"/>
</dbReference>
<evidence type="ECO:0000313" key="4">
    <source>
        <dbReference type="Proteomes" id="UP000183788"/>
    </source>
</evidence>
<evidence type="ECO:0000259" key="1">
    <source>
        <dbReference type="Pfam" id="PF13568"/>
    </source>
</evidence>
<dbReference type="Proteomes" id="UP000183788">
    <property type="component" value="Unassembled WGS sequence"/>
</dbReference>
<dbReference type="EMBL" id="CP140154">
    <property type="protein sequence ID" value="WQG90633.1"/>
    <property type="molecule type" value="Genomic_DNA"/>
</dbReference>
<name>A0A1K1S4X3_9BACT</name>
<reference evidence="2 4" key="1">
    <citation type="submission" date="2016-11" db="EMBL/GenBank/DDBJ databases">
        <authorList>
            <person name="Jaros S."/>
            <person name="Januszkiewicz K."/>
            <person name="Wedrychowicz H."/>
        </authorList>
    </citation>
    <scope>NUCLEOTIDE SEQUENCE [LARGE SCALE GENOMIC DNA]</scope>
    <source>
        <strain evidence="2 4">DSM 784</strain>
    </source>
</reference>
<feature type="domain" description="Outer membrane protein beta-barrel" evidence="1">
    <location>
        <begin position="27"/>
        <end position="158"/>
    </location>
</feature>
<accession>A0A1K1S4X3</accession>
<reference evidence="3 5" key="2">
    <citation type="submission" date="2023-11" db="EMBL/GenBank/DDBJ databases">
        <title>MicrobeMod: A computational toolkit for identifying prokaryotic methylation and restriction-modification with nanopore sequencing.</title>
        <authorList>
            <person name="Crits-Christoph A."/>
            <person name="Kang S.C."/>
            <person name="Lee H."/>
            <person name="Ostrov N."/>
        </authorList>
    </citation>
    <scope>NUCLEOTIDE SEQUENCE [LARGE SCALE GENOMIC DNA]</scope>
    <source>
        <strain evidence="3 5">ATCC 23090</strain>
    </source>
</reference>
<proteinExistence type="predicted"/>
<protein>
    <submittedName>
        <fullName evidence="2">Outer membrane protein beta-barrel domain-containing protein</fullName>
    </submittedName>
    <submittedName>
        <fullName evidence="3">Porin family protein</fullName>
    </submittedName>
</protein>
<dbReference type="EMBL" id="FPIZ01000017">
    <property type="protein sequence ID" value="SFW79124.1"/>
    <property type="molecule type" value="Genomic_DNA"/>
</dbReference>
<sequence>MKKLLVISFVLASAHSSGQSFVQGIVSRLSVGVKAGANYSDYVHADFKTDPLIGFHAGGIVNFRCTQQLSVQEEFLFSSQGAKIADVDRKVYYLTVPILLKYRTNLGLYFEAGGQTGMRLHEDVEGLAKQLDFGAAAGLGYQSKMGLGFGVRYVAGVSKAGMSGDFRSGVAQGSVFYIF</sequence>
<evidence type="ECO:0000313" key="2">
    <source>
        <dbReference type="EMBL" id="SFW79124.1"/>
    </source>
</evidence>
<dbReference type="RefSeq" id="WP_072363686.1">
    <property type="nucleotide sequence ID" value="NZ_CP139972.1"/>
</dbReference>
<dbReference type="InterPro" id="IPR025665">
    <property type="entry name" value="Beta-barrel_OMP_2"/>
</dbReference>
<evidence type="ECO:0000313" key="3">
    <source>
        <dbReference type="EMBL" id="WQG90633.1"/>
    </source>
</evidence>
<keyword evidence="5" id="KW-1185">Reference proteome</keyword>
<organism evidence="2 4">
    <name type="scientific">Chitinophaga sancti</name>
    <dbReference type="NCBI Taxonomy" id="1004"/>
    <lineage>
        <taxon>Bacteria</taxon>
        <taxon>Pseudomonadati</taxon>
        <taxon>Bacteroidota</taxon>
        <taxon>Chitinophagia</taxon>
        <taxon>Chitinophagales</taxon>
        <taxon>Chitinophagaceae</taxon>
        <taxon>Chitinophaga</taxon>
    </lineage>
</organism>
<gene>
    <name evidence="2" type="ORF">SAMN05661012_04721</name>
    <name evidence="3" type="ORF">SR876_03935</name>
</gene>
<evidence type="ECO:0000313" key="5">
    <source>
        <dbReference type="Proteomes" id="UP001326715"/>
    </source>
</evidence>
<dbReference type="STRING" id="1004.SAMN05661012_04721"/>
<dbReference type="AlphaFoldDB" id="A0A1K1S4X3"/>
<dbReference type="Pfam" id="PF13568">
    <property type="entry name" value="OMP_b-brl_2"/>
    <property type="match status" value="1"/>
</dbReference>